<proteinExistence type="predicted"/>
<name>A0A549SPI2_METSR</name>
<protein>
    <submittedName>
        <fullName evidence="1">Uncharacterized protein</fullName>
    </submittedName>
</protein>
<accession>A0A549SPI2</accession>
<reference evidence="1 2" key="1">
    <citation type="submission" date="2019-07" db="EMBL/GenBank/DDBJ databases">
        <title>Ln-dependent methylotrophs.</title>
        <authorList>
            <person name="Tani A."/>
        </authorList>
    </citation>
    <scope>NUCLEOTIDE SEQUENCE [LARGE SCALE GENOMIC DNA]</scope>
    <source>
        <strain evidence="1 2">SM89A</strain>
    </source>
</reference>
<dbReference type="Proteomes" id="UP000316781">
    <property type="component" value="Unassembled WGS sequence"/>
</dbReference>
<evidence type="ECO:0000313" key="1">
    <source>
        <dbReference type="EMBL" id="TRL31520.1"/>
    </source>
</evidence>
<comment type="caution">
    <text evidence="1">The sequence shown here is derived from an EMBL/GenBank/DDBJ whole genome shotgun (WGS) entry which is preliminary data.</text>
</comment>
<gene>
    <name evidence="1" type="ORF">FM996_13505</name>
</gene>
<dbReference type="AlphaFoldDB" id="A0A549SPI2"/>
<evidence type="ECO:0000313" key="2">
    <source>
        <dbReference type="Proteomes" id="UP000316781"/>
    </source>
</evidence>
<dbReference type="EMBL" id="VJMF01000054">
    <property type="protein sequence ID" value="TRL31520.1"/>
    <property type="molecule type" value="Genomic_DNA"/>
</dbReference>
<sequence length="83" mass="9296">MSSSPLRLSAEAASFVRREHSQSCLESFSSARILGAVFQLLSRLPPVTEATPRDQYFKPAAQEKYLAPGRRHQFDMTGKIVEL</sequence>
<dbReference type="RefSeq" id="WP_142863448.1">
    <property type="nucleotide sequence ID" value="NZ_VJMF01000054.1"/>
</dbReference>
<organism evidence="1 2">
    <name type="scientific">Methylosinus sporium</name>
    <dbReference type="NCBI Taxonomy" id="428"/>
    <lineage>
        <taxon>Bacteria</taxon>
        <taxon>Pseudomonadati</taxon>
        <taxon>Pseudomonadota</taxon>
        <taxon>Alphaproteobacteria</taxon>
        <taxon>Hyphomicrobiales</taxon>
        <taxon>Methylocystaceae</taxon>
        <taxon>Methylosinus</taxon>
    </lineage>
</organism>